<keyword evidence="3" id="KW-1185">Reference proteome</keyword>
<evidence type="ECO:0000313" key="3">
    <source>
        <dbReference type="Proteomes" id="UP000297527"/>
    </source>
</evidence>
<evidence type="ECO:0000313" key="2">
    <source>
        <dbReference type="EMBL" id="TGO57972.1"/>
    </source>
</evidence>
<feature type="compositionally biased region" description="Basic and acidic residues" evidence="1">
    <location>
        <begin position="20"/>
        <end position="32"/>
    </location>
</feature>
<proteinExistence type="predicted"/>
<feature type="compositionally biased region" description="Basic and acidic residues" evidence="1">
    <location>
        <begin position="47"/>
        <end position="56"/>
    </location>
</feature>
<dbReference type="AlphaFoldDB" id="A0A4Z1IEI2"/>
<dbReference type="EMBL" id="PQXN01000060">
    <property type="protein sequence ID" value="TGO57972.1"/>
    <property type="molecule type" value="Genomic_DNA"/>
</dbReference>
<protein>
    <submittedName>
        <fullName evidence="2">Uncharacterized protein</fullName>
    </submittedName>
</protein>
<feature type="region of interest" description="Disordered" evidence="1">
    <location>
        <begin position="20"/>
        <end position="63"/>
    </location>
</feature>
<name>A0A4Z1IEI2_9HELO</name>
<dbReference type="OrthoDB" id="10356260at2759"/>
<dbReference type="Proteomes" id="UP000297527">
    <property type="component" value="Unassembled WGS sequence"/>
</dbReference>
<gene>
    <name evidence="2" type="ORF">BCON_0060g00460</name>
</gene>
<accession>A0A4Z1IEI2</accession>
<reference evidence="2 3" key="1">
    <citation type="submission" date="2017-12" db="EMBL/GenBank/DDBJ databases">
        <title>Comparative genomics of Botrytis spp.</title>
        <authorList>
            <person name="Valero-Jimenez C.A."/>
            <person name="Tapia P."/>
            <person name="Veloso J."/>
            <person name="Silva-Moreno E."/>
            <person name="Staats M."/>
            <person name="Valdes J.H."/>
            <person name="Van Kan J.A.L."/>
        </authorList>
    </citation>
    <scope>NUCLEOTIDE SEQUENCE [LARGE SCALE GENOMIC DNA]</scope>
    <source>
        <strain evidence="2 3">MUCL11595</strain>
    </source>
</reference>
<organism evidence="2 3">
    <name type="scientific">Botryotinia convoluta</name>
    <dbReference type="NCBI Taxonomy" id="54673"/>
    <lineage>
        <taxon>Eukaryota</taxon>
        <taxon>Fungi</taxon>
        <taxon>Dikarya</taxon>
        <taxon>Ascomycota</taxon>
        <taxon>Pezizomycotina</taxon>
        <taxon>Leotiomycetes</taxon>
        <taxon>Helotiales</taxon>
        <taxon>Sclerotiniaceae</taxon>
        <taxon>Botryotinia</taxon>
    </lineage>
</organism>
<sequence>MFSRLITYIRSITRGYRTLNRDDSNDVEKSTEETPLIVKAPASPNPSRDHSDDKSKGIGKAHPAVDISEHFDIDLSLRGHTNQSDTVFVDPAIKKQIDESYDTIDCTSETSSNASELFPSEQYLEVSTGFLRSVLKAGQSAAETLSKMENEQSNRLRYNSETCISTPSSNTSPRSLEAIQSSTNALEIEDKESNRAQRFSESFSATNSSSFLKVILGATMSAADTLAKKIENEKKQSNYSLEHQNGLQN</sequence>
<comment type="caution">
    <text evidence="2">The sequence shown here is derived from an EMBL/GenBank/DDBJ whole genome shotgun (WGS) entry which is preliminary data.</text>
</comment>
<evidence type="ECO:0000256" key="1">
    <source>
        <dbReference type="SAM" id="MobiDB-lite"/>
    </source>
</evidence>